<evidence type="ECO:0000313" key="10">
    <source>
        <dbReference type="EMBL" id="MFC3226396.1"/>
    </source>
</evidence>
<dbReference type="InterPro" id="IPR003661">
    <property type="entry name" value="HisK_dim/P_dom"/>
</dbReference>
<accession>A0ABV7KVJ0</accession>
<sequence length="843" mass="92076">MTIPKRIADLDLAPQPSFDALTAAAARIFDAPIALILLQDGNRLLYKSKQGVDWLECPARGSFSRWMLAQHADSLLVKDALQDPQFHDDEAVTGALGIRFYAGATLVLESGDRIGAICVMDTRPHPQVTDADIALLAGLAGSASALIESHRQAEILKRLEARNRLSDELGEIALGGADYATALSDTAEVLGRHLGADIVLLGQYDPAAVGLRVTGGWSSRRRIAEELLANVAERALQENDSLCCAAIRDQAPVTVEDLVADPRFAGNLIVERLHQLGVLQYIVIPFRVGAERCGLSIGFCSSGNDLAAVQARVDEVRSRIASLLERKQAHERLAFLGSVLDETDEGMAILEIDLTAAGGRRFVYLNKAIATLTGYGREELLAGRADRLLPGIENPEEEARAEARIAAGEPVEVEVKCRQKSGETAWLNIRAIPYRAPAAFVSGASARRRYLIVSVRHVGERRRMLEVLRAQEARARKLFEQNPVPMWLYDRQTLAIQEVNASAIRQYGYSRQEFMAMRVPDLHPGDEQEALARHLARPRVGLREVGVWRQVGKDGTERYVKIVANDYAGEFGNWILVAALDVTREKDYERSLLQAKYQAEQANAIKSEFLGHMSHEMRTPLNAIIGYSEMIRSGIHGPLGIPKYAEYVDAIRDSGSELLVFVNDVLQLIEIDGSVLSLRPAEVALRALLSDLLRQYGEGFAENRIRLTEIRVPVELTVRADLRAVRQVLGHLLDNLVKFCPGAMVGIAAEVQADGRVAVRISDSGPGIAPEILQEIFSPFFSSHSMTRRAGQGAGLGLPICQRLLQAQDGDIRIDSRNGEGTQVTLLLPPADGQGAMVAAAGG</sequence>
<dbReference type="InterPro" id="IPR036097">
    <property type="entry name" value="HisK_dim/P_sf"/>
</dbReference>
<dbReference type="Gene3D" id="3.30.565.10">
    <property type="entry name" value="Histidine kinase-like ATPase, C-terminal domain"/>
    <property type="match status" value="1"/>
</dbReference>
<dbReference type="PROSITE" id="PS50109">
    <property type="entry name" value="HIS_KIN"/>
    <property type="match status" value="1"/>
</dbReference>
<dbReference type="PRINTS" id="PR00344">
    <property type="entry name" value="BCTRLSENSOR"/>
</dbReference>
<evidence type="ECO:0000256" key="4">
    <source>
        <dbReference type="ARBA" id="ARBA00022679"/>
    </source>
</evidence>
<proteinExistence type="predicted"/>
<feature type="domain" description="Histidine kinase" evidence="8">
    <location>
        <begin position="612"/>
        <end position="832"/>
    </location>
</feature>
<dbReference type="InterPro" id="IPR000014">
    <property type="entry name" value="PAS"/>
</dbReference>
<dbReference type="Gene3D" id="1.10.287.130">
    <property type="match status" value="1"/>
</dbReference>
<dbReference type="SMART" id="SM00091">
    <property type="entry name" value="PAS"/>
    <property type="match status" value="2"/>
</dbReference>
<dbReference type="EC" id="2.7.13.3" evidence="2"/>
<dbReference type="Pfam" id="PF13426">
    <property type="entry name" value="PAS_9"/>
    <property type="match status" value="1"/>
</dbReference>
<dbReference type="SUPFAM" id="SSF55781">
    <property type="entry name" value="GAF domain-like"/>
    <property type="match status" value="2"/>
</dbReference>
<keyword evidence="6" id="KW-0902">Two-component regulatory system</keyword>
<feature type="coiled-coil region" evidence="7">
    <location>
        <begin position="306"/>
        <end position="333"/>
    </location>
</feature>
<dbReference type="InterPro" id="IPR003018">
    <property type="entry name" value="GAF"/>
</dbReference>
<evidence type="ECO:0000256" key="6">
    <source>
        <dbReference type="ARBA" id="ARBA00023012"/>
    </source>
</evidence>
<dbReference type="InterPro" id="IPR005467">
    <property type="entry name" value="His_kinase_dom"/>
</dbReference>
<dbReference type="SMART" id="SM00065">
    <property type="entry name" value="GAF"/>
    <property type="match status" value="2"/>
</dbReference>
<dbReference type="NCBIfam" id="TIGR00229">
    <property type="entry name" value="sensory_box"/>
    <property type="match status" value="2"/>
</dbReference>
<comment type="caution">
    <text evidence="10">The sequence shown here is derived from an EMBL/GenBank/DDBJ whole genome shotgun (WGS) entry which is preliminary data.</text>
</comment>
<feature type="domain" description="PAS" evidence="9">
    <location>
        <begin position="471"/>
        <end position="526"/>
    </location>
</feature>
<dbReference type="InterPro" id="IPR004358">
    <property type="entry name" value="Sig_transdc_His_kin-like_C"/>
</dbReference>
<feature type="domain" description="PAS" evidence="9">
    <location>
        <begin position="332"/>
        <end position="381"/>
    </location>
</feature>
<dbReference type="Gene3D" id="3.30.450.40">
    <property type="match status" value="2"/>
</dbReference>
<dbReference type="PROSITE" id="PS50112">
    <property type="entry name" value="PAS"/>
    <property type="match status" value="2"/>
</dbReference>
<dbReference type="SMART" id="SM00387">
    <property type="entry name" value="HATPase_c"/>
    <property type="match status" value="1"/>
</dbReference>
<dbReference type="Pfam" id="PF02518">
    <property type="entry name" value="HATPase_c"/>
    <property type="match status" value="1"/>
</dbReference>
<organism evidence="10 11">
    <name type="scientific">Marinibaculum pumilum</name>
    <dbReference type="NCBI Taxonomy" id="1766165"/>
    <lineage>
        <taxon>Bacteria</taxon>
        <taxon>Pseudomonadati</taxon>
        <taxon>Pseudomonadota</taxon>
        <taxon>Alphaproteobacteria</taxon>
        <taxon>Rhodospirillales</taxon>
        <taxon>Rhodospirillaceae</taxon>
        <taxon>Marinibaculum</taxon>
    </lineage>
</organism>
<dbReference type="Gene3D" id="3.30.450.20">
    <property type="entry name" value="PAS domain"/>
    <property type="match status" value="2"/>
</dbReference>
<dbReference type="SUPFAM" id="SSF55874">
    <property type="entry name" value="ATPase domain of HSP90 chaperone/DNA topoisomerase II/histidine kinase"/>
    <property type="match status" value="1"/>
</dbReference>
<evidence type="ECO:0000259" key="9">
    <source>
        <dbReference type="PROSITE" id="PS50112"/>
    </source>
</evidence>
<reference evidence="11" key="1">
    <citation type="journal article" date="2019" name="Int. J. Syst. Evol. Microbiol.">
        <title>The Global Catalogue of Microorganisms (GCM) 10K type strain sequencing project: providing services to taxonomists for standard genome sequencing and annotation.</title>
        <authorList>
            <consortium name="The Broad Institute Genomics Platform"/>
            <consortium name="The Broad Institute Genome Sequencing Center for Infectious Disease"/>
            <person name="Wu L."/>
            <person name="Ma J."/>
        </authorList>
    </citation>
    <scope>NUCLEOTIDE SEQUENCE [LARGE SCALE GENOMIC DNA]</scope>
    <source>
        <strain evidence="11">KCTC 42964</strain>
    </source>
</reference>
<dbReference type="InterPro" id="IPR035965">
    <property type="entry name" value="PAS-like_dom_sf"/>
</dbReference>
<dbReference type="RefSeq" id="WP_379898354.1">
    <property type="nucleotide sequence ID" value="NZ_JBHRTR010000011.1"/>
</dbReference>
<dbReference type="CDD" id="cd00082">
    <property type="entry name" value="HisKA"/>
    <property type="match status" value="1"/>
</dbReference>
<evidence type="ECO:0000259" key="8">
    <source>
        <dbReference type="PROSITE" id="PS50109"/>
    </source>
</evidence>
<dbReference type="InterPro" id="IPR036890">
    <property type="entry name" value="HATPase_C_sf"/>
</dbReference>
<dbReference type="EMBL" id="JBHRTR010000011">
    <property type="protein sequence ID" value="MFC3226396.1"/>
    <property type="molecule type" value="Genomic_DNA"/>
</dbReference>
<keyword evidence="7" id="KW-0175">Coiled coil</keyword>
<dbReference type="Pfam" id="PF01590">
    <property type="entry name" value="GAF"/>
    <property type="match status" value="2"/>
</dbReference>
<dbReference type="SUPFAM" id="SSF55785">
    <property type="entry name" value="PYP-like sensor domain (PAS domain)"/>
    <property type="match status" value="2"/>
</dbReference>
<dbReference type="InterPro" id="IPR050736">
    <property type="entry name" value="Sensor_HK_Regulatory"/>
</dbReference>
<keyword evidence="10" id="KW-0067">ATP-binding</keyword>
<evidence type="ECO:0000256" key="1">
    <source>
        <dbReference type="ARBA" id="ARBA00000085"/>
    </source>
</evidence>
<dbReference type="PANTHER" id="PTHR43711:SF31">
    <property type="entry name" value="HISTIDINE KINASE"/>
    <property type="match status" value="1"/>
</dbReference>
<evidence type="ECO:0000313" key="11">
    <source>
        <dbReference type="Proteomes" id="UP001595528"/>
    </source>
</evidence>
<protein>
    <recommendedName>
        <fullName evidence="2">histidine kinase</fullName>
        <ecNumber evidence="2">2.7.13.3</ecNumber>
    </recommendedName>
</protein>
<keyword evidence="11" id="KW-1185">Reference proteome</keyword>
<keyword evidence="5" id="KW-0418">Kinase</keyword>
<dbReference type="PANTHER" id="PTHR43711">
    <property type="entry name" value="TWO-COMPONENT HISTIDINE KINASE"/>
    <property type="match status" value="1"/>
</dbReference>
<dbReference type="SUPFAM" id="SSF47384">
    <property type="entry name" value="Homodimeric domain of signal transducing histidine kinase"/>
    <property type="match status" value="1"/>
</dbReference>
<dbReference type="Pfam" id="PF00989">
    <property type="entry name" value="PAS"/>
    <property type="match status" value="1"/>
</dbReference>
<evidence type="ECO:0000256" key="3">
    <source>
        <dbReference type="ARBA" id="ARBA00022553"/>
    </source>
</evidence>
<evidence type="ECO:0000256" key="2">
    <source>
        <dbReference type="ARBA" id="ARBA00012438"/>
    </source>
</evidence>
<evidence type="ECO:0000256" key="5">
    <source>
        <dbReference type="ARBA" id="ARBA00022777"/>
    </source>
</evidence>
<keyword evidence="4" id="KW-0808">Transferase</keyword>
<dbReference type="Proteomes" id="UP001595528">
    <property type="component" value="Unassembled WGS sequence"/>
</dbReference>
<dbReference type="CDD" id="cd00130">
    <property type="entry name" value="PAS"/>
    <property type="match status" value="2"/>
</dbReference>
<gene>
    <name evidence="10" type="ORF">ACFOGJ_04100</name>
</gene>
<evidence type="ECO:0000256" key="7">
    <source>
        <dbReference type="SAM" id="Coils"/>
    </source>
</evidence>
<name>A0ABV7KVJ0_9PROT</name>
<dbReference type="InterPro" id="IPR013767">
    <property type="entry name" value="PAS_fold"/>
</dbReference>
<dbReference type="SMART" id="SM00388">
    <property type="entry name" value="HisKA"/>
    <property type="match status" value="1"/>
</dbReference>
<keyword evidence="10" id="KW-0547">Nucleotide-binding</keyword>
<keyword evidence="3" id="KW-0597">Phosphoprotein</keyword>
<dbReference type="InterPro" id="IPR029016">
    <property type="entry name" value="GAF-like_dom_sf"/>
</dbReference>
<dbReference type="Pfam" id="PF00512">
    <property type="entry name" value="HisKA"/>
    <property type="match status" value="1"/>
</dbReference>
<dbReference type="GO" id="GO:0005524">
    <property type="term" value="F:ATP binding"/>
    <property type="evidence" value="ECO:0007669"/>
    <property type="project" value="UniProtKB-KW"/>
</dbReference>
<dbReference type="InterPro" id="IPR003594">
    <property type="entry name" value="HATPase_dom"/>
</dbReference>
<comment type="catalytic activity">
    <reaction evidence="1">
        <text>ATP + protein L-histidine = ADP + protein N-phospho-L-histidine.</text>
        <dbReference type="EC" id="2.7.13.3"/>
    </reaction>
</comment>